<organism evidence="1 2">
    <name type="scientific">Heterorhabditis bacteriophora</name>
    <name type="common">Entomopathogenic nematode worm</name>
    <dbReference type="NCBI Taxonomy" id="37862"/>
    <lineage>
        <taxon>Eukaryota</taxon>
        <taxon>Metazoa</taxon>
        <taxon>Ecdysozoa</taxon>
        <taxon>Nematoda</taxon>
        <taxon>Chromadorea</taxon>
        <taxon>Rhabditida</taxon>
        <taxon>Rhabditina</taxon>
        <taxon>Rhabditomorpha</taxon>
        <taxon>Strongyloidea</taxon>
        <taxon>Heterorhabditidae</taxon>
        <taxon>Heterorhabditis</taxon>
    </lineage>
</organism>
<name>A0A1I7WJX5_HETBA</name>
<proteinExistence type="predicted"/>
<evidence type="ECO:0000313" key="2">
    <source>
        <dbReference type="WBParaSite" id="Hba_05334"/>
    </source>
</evidence>
<evidence type="ECO:0000313" key="1">
    <source>
        <dbReference type="Proteomes" id="UP000095283"/>
    </source>
</evidence>
<dbReference type="Proteomes" id="UP000095283">
    <property type="component" value="Unplaced"/>
</dbReference>
<keyword evidence="1" id="KW-1185">Reference proteome</keyword>
<reference evidence="2" key="1">
    <citation type="submission" date="2016-11" db="UniProtKB">
        <authorList>
            <consortium name="WormBaseParasite"/>
        </authorList>
    </citation>
    <scope>IDENTIFICATION</scope>
</reference>
<sequence length="83" mass="9389">MGSYYLQKTISPPILCGRKFWSVHAIPSGWLSKGLLKPEEIRKFKSTKKVAAGSRIPAWDTVRAVLLSLLNFRKSAVMVLRCR</sequence>
<protein>
    <submittedName>
        <fullName evidence="2">Uncharacterized protein</fullName>
    </submittedName>
</protein>
<accession>A0A1I7WJX5</accession>
<dbReference type="AlphaFoldDB" id="A0A1I7WJX5"/>
<dbReference type="WBParaSite" id="Hba_05334">
    <property type="protein sequence ID" value="Hba_05334"/>
    <property type="gene ID" value="Hba_05334"/>
</dbReference>